<dbReference type="PROSITE" id="PS51320">
    <property type="entry name" value="TIFY"/>
    <property type="match status" value="1"/>
</dbReference>
<evidence type="ECO:0000313" key="6">
    <source>
        <dbReference type="Proteomes" id="UP001346149"/>
    </source>
</evidence>
<accession>A0AAN7L5V9</accession>
<dbReference type="AlphaFoldDB" id="A0AAN7L5V9"/>
<dbReference type="GO" id="GO:2000022">
    <property type="term" value="P:regulation of jasmonic acid mediated signaling pathway"/>
    <property type="evidence" value="ECO:0007669"/>
    <property type="project" value="UniProtKB-UniRule"/>
</dbReference>
<evidence type="ECO:0000256" key="1">
    <source>
        <dbReference type="ARBA" id="ARBA00008614"/>
    </source>
</evidence>
<evidence type="ECO:0000259" key="4">
    <source>
        <dbReference type="PROSITE" id="PS51320"/>
    </source>
</evidence>
<dbReference type="PANTHER" id="PTHR33077:SF140">
    <property type="entry name" value="PROTEIN TIFY 10B"/>
    <property type="match status" value="1"/>
</dbReference>
<feature type="compositionally biased region" description="Basic residues" evidence="3">
    <location>
        <begin position="1"/>
        <end position="10"/>
    </location>
</feature>
<comment type="similarity">
    <text evidence="1 2">Belongs to the TIFY/JAZ family.</text>
</comment>
<comment type="function">
    <text evidence="2">Repressor of jasmonate responses.</text>
</comment>
<dbReference type="SMART" id="SM00979">
    <property type="entry name" value="TIFY"/>
    <property type="match status" value="1"/>
</dbReference>
<dbReference type="InterPro" id="IPR040390">
    <property type="entry name" value="TIFY/JAZ"/>
</dbReference>
<dbReference type="InterPro" id="IPR010399">
    <property type="entry name" value="Tify_dom"/>
</dbReference>
<dbReference type="GO" id="GO:0031347">
    <property type="term" value="P:regulation of defense response"/>
    <property type="evidence" value="ECO:0007669"/>
    <property type="project" value="UniProtKB-UniRule"/>
</dbReference>
<comment type="caution">
    <text evidence="5">The sequence shown here is derived from an EMBL/GenBank/DDBJ whole genome shotgun (WGS) entry which is preliminary data.</text>
</comment>
<keyword evidence="2" id="KW-1184">Jasmonic acid signaling pathway</keyword>
<keyword evidence="6" id="KW-1185">Reference proteome</keyword>
<gene>
    <name evidence="5" type="ORF">SAY86_010022</name>
</gene>
<dbReference type="PANTHER" id="PTHR33077">
    <property type="entry name" value="PROTEIN TIFY 4A-RELATED-RELATED"/>
    <property type="match status" value="1"/>
</dbReference>
<proteinExistence type="inferred from homology"/>
<dbReference type="EMBL" id="JAXQNO010000019">
    <property type="protein sequence ID" value="KAK4775087.1"/>
    <property type="molecule type" value="Genomic_DNA"/>
</dbReference>
<evidence type="ECO:0000256" key="3">
    <source>
        <dbReference type="SAM" id="MobiDB-lite"/>
    </source>
</evidence>
<dbReference type="Proteomes" id="UP001346149">
    <property type="component" value="Unassembled WGS sequence"/>
</dbReference>
<sequence length="294" mass="32939">MEAASRHGRRQLAEDWDDRGNKTAHFRAVKHVDPARVRRRDAAGEEEFLPDLHPPQPLLEGQQGELGQFNLTPMSGSPENPMANSTPGNQPYQCPKTMNLFPQYADSSAKPFGATEEHHDAAQMIISYAGQVAVFDDLPAEKANEILLLAEKESSFQAFASQSTFAWRVPNNQIESNVTVHPCPNTMQDCIRWRVMPIASSFPQARRCSLQRFLKRRKDRLLSKHYARSVPAKLASFKSRDDRSWINLAANKCASYRSVKDGAWVALELSEPASSRPAYDCRSWLSLATGSSHS</sequence>
<protein>
    <recommendedName>
        <fullName evidence="2">Protein TIFY</fullName>
    </recommendedName>
    <alternativeName>
        <fullName evidence="2">Jasmonate ZIM domain-containing protein</fullName>
    </alternativeName>
</protein>
<dbReference type="GO" id="GO:0009611">
    <property type="term" value="P:response to wounding"/>
    <property type="evidence" value="ECO:0007669"/>
    <property type="project" value="UniProtKB-UniRule"/>
</dbReference>
<dbReference type="Pfam" id="PF06200">
    <property type="entry name" value="tify"/>
    <property type="match status" value="1"/>
</dbReference>
<dbReference type="GO" id="GO:0005634">
    <property type="term" value="C:nucleus"/>
    <property type="evidence" value="ECO:0007669"/>
    <property type="project" value="UniProtKB-SubCell"/>
</dbReference>
<name>A0AAN7L5V9_TRANT</name>
<dbReference type="InterPro" id="IPR018467">
    <property type="entry name" value="CCT_CS"/>
</dbReference>
<evidence type="ECO:0000313" key="5">
    <source>
        <dbReference type="EMBL" id="KAK4775087.1"/>
    </source>
</evidence>
<reference evidence="5 6" key="1">
    <citation type="journal article" date="2023" name="Hortic Res">
        <title>Pangenome of water caltrop reveals structural variations and asymmetric subgenome divergence after allopolyploidization.</title>
        <authorList>
            <person name="Zhang X."/>
            <person name="Chen Y."/>
            <person name="Wang L."/>
            <person name="Yuan Y."/>
            <person name="Fang M."/>
            <person name="Shi L."/>
            <person name="Lu R."/>
            <person name="Comes H.P."/>
            <person name="Ma Y."/>
            <person name="Chen Y."/>
            <person name="Huang G."/>
            <person name="Zhou Y."/>
            <person name="Zheng Z."/>
            <person name="Qiu Y."/>
        </authorList>
    </citation>
    <scope>NUCLEOTIDE SEQUENCE [LARGE SCALE GENOMIC DNA]</scope>
    <source>
        <strain evidence="5">F231</strain>
    </source>
</reference>
<evidence type="ECO:0000256" key="2">
    <source>
        <dbReference type="RuleBase" id="RU369065"/>
    </source>
</evidence>
<organism evidence="5 6">
    <name type="scientific">Trapa natans</name>
    <name type="common">Water chestnut</name>
    <dbReference type="NCBI Taxonomy" id="22666"/>
    <lineage>
        <taxon>Eukaryota</taxon>
        <taxon>Viridiplantae</taxon>
        <taxon>Streptophyta</taxon>
        <taxon>Embryophyta</taxon>
        <taxon>Tracheophyta</taxon>
        <taxon>Spermatophyta</taxon>
        <taxon>Magnoliopsida</taxon>
        <taxon>eudicotyledons</taxon>
        <taxon>Gunneridae</taxon>
        <taxon>Pentapetalae</taxon>
        <taxon>rosids</taxon>
        <taxon>malvids</taxon>
        <taxon>Myrtales</taxon>
        <taxon>Lythraceae</taxon>
        <taxon>Trapa</taxon>
    </lineage>
</organism>
<keyword evidence="2" id="KW-0539">Nucleus</keyword>
<feature type="region of interest" description="Disordered" evidence="3">
    <location>
        <begin position="1"/>
        <end position="23"/>
    </location>
</feature>
<comment type="domain">
    <text evidence="2">The jas domain is required for interaction with COI1.</text>
</comment>
<feature type="domain" description="Tify" evidence="4">
    <location>
        <begin position="117"/>
        <end position="152"/>
    </location>
</feature>
<dbReference type="Pfam" id="PF09425">
    <property type="entry name" value="Jas_motif"/>
    <property type="match status" value="1"/>
</dbReference>
<comment type="subcellular location">
    <subcellularLocation>
        <location evidence="2">Nucleus</location>
    </subcellularLocation>
</comment>